<evidence type="ECO:0000313" key="2">
    <source>
        <dbReference type="EMBL" id="RUS76129.1"/>
    </source>
</evidence>
<organism evidence="2 3">
    <name type="scientific">Elysia chlorotica</name>
    <name type="common">Eastern emerald elysia</name>
    <name type="synonym">Sea slug</name>
    <dbReference type="NCBI Taxonomy" id="188477"/>
    <lineage>
        <taxon>Eukaryota</taxon>
        <taxon>Metazoa</taxon>
        <taxon>Spiralia</taxon>
        <taxon>Lophotrochozoa</taxon>
        <taxon>Mollusca</taxon>
        <taxon>Gastropoda</taxon>
        <taxon>Heterobranchia</taxon>
        <taxon>Euthyneura</taxon>
        <taxon>Panpulmonata</taxon>
        <taxon>Sacoglossa</taxon>
        <taxon>Placobranchoidea</taxon>
        <taxon>Plakobranchidae</taxon>
        <taxon>Elysia</taxon>
    </lineage>
</organism>
<keyword evidence="1" id="KW-0812">Transmembrane</keyword>
<reference evidence="2 3" key="1">
    <citation type="submission" date="2019-01" db="EMBL/GenBank/DDBJ databases">
        <title>A draft genome assembly of the solar-powered sea slug Elysia chlorotica.</title>
        <authorList>
            <person name="Cai H."/>
            <person name="Li Q."/>
            <person name="Fang X."/>
            <person name="Li J."/>
            <person name="Curtis N.E."/>
            <person name="Altenburger A."/>
            <person name="Shibata T."/>
            <person name="Feng M."/>
            <person name="Maeda T."/>
            <person name="Schwartz J.A."/>
            <person name="Shigenobu S."/>
            <person name="Lundholm N."/>
            <person name="Nishiyama T."/>
            <person name="Yang H."/>
            <person name="Hasebe M."/>
            <person name="Li S."/>
            <person name="Pierce S.K."/>
            <person name="Wang J."/>
        </authorList>
    </citation>
    <scope>NUCLEOTIDE SEQUENCE [LARGE SCALE GENOMIC DNA]</scope>
    <source>
        <strain evidence="2">EC2010</strain>
        <tissue evidence="2">Whole organism of an adult</tissue>
    </source>
</reference>
<sequence>VLGIGAGTRKGSFIISNTLKILTVTSALVFGGCGLLFNVFDVMSELTRTTLMVAICKSLLGAYWVGLAIYARSLAVRLLSNALFVQCIRMHTKTIFKINAAVIILVLSVTVASFNIYLTRNILDNGHTPTDTGTSNIMDGNCETAGLHRYICEVYFLARIVLMFFALAWNLLVVSILLSVCRTHTICE</sequence>
<feature type="non-terminal residue" evidence="2">
    <location>
        <position position="1"/>
    </location>
</feature>
<feature type="transmembrane region" description="Helical" evidence="1">
    <location>
        <begin position="21"/>
        <end position="40"/>
    </location>
</feature>
<comment type="caution">
    <text evidence="2">The sequence shown here is derived from an EMBL/GenBank/DDBJ whole genome shotgun (WGS) entry which is preliminary data.</text>
</comment>
<keyword evidence="1" id="KW-1133">Transmembrane helix</keyword>
<keyword evidence="1" id="KW-0472">Membrane</keyword>
<dbReference type="OrthoDB" id="10022583at2759"/>
<evidence type="ECO:0000313" key="3">
    <source>
        <dbReference type="Proteomes" id="UP000271974"/>
    </source>
</evidence>
<dbReference type="Proteomes" id="UP000271974">
    <property type="component" value="Unassembled WGS sequence"/>
</dbReference>
<dbReference type="EMBL" id="RQTK01000685">
    <property type="protein sequence ID" value="RUS76129.1"/>
    <property type="molecule type" value="Genomic_DNA"/>
</dbReference>
<protein>
    <submittedName>
        <fullName evidence="2">Uncharacterized protein</fullName>
    </submittedName>
</protein>
<keyword evidence="3" id="KW-1185">Reference proteome</keyword>
<dbReference type="AlphaFoldDB" id="A0A433T3I6"/>
<evidence type="ECO:0000256" key="1">
    <source>
        <dbReference type="SAM" id="Phobius"/>
    </source>
</evidence>
<feature type="transmembrane region" description="Helical" evidence="1">
    <location>
        <begin position="156"/>
        <end position="180"/>
    </location>
</feature>
<name>A0A433T3I6_ELYCH</name>
<feature type="transmembrane region" description="Helical" evidence="1">
    <location>
        <begin position="98"/>
        <end position="118"/>
    </location>
</feature>
<gene>
    <name evidence="2" type="ORF">EGW08_016099</name>
</gene>
<accession>A0A433T3I6</accession>
<proteinExistence type="predicted"/>